<dbReference type="OrthoDB" id="4516745at2"/>
<evidence type="ECO:0000256" key="4">
    <source>
        <dbReference type="ARBA" id="ARBA00022840"/>
    </source>
</evidence>
<evidence type="ECO:0000313" key="9">
    <source>
        <dbReference type="Proteomes" id="UP000287830"/>
    </source>
</evidence>
<evidence type="ECO:0000256" key="5">
    <source>
        <dbReference type="ARBA" id="ARBA00032897"/>
    </source>
</evidence>
<evidence type="ECO:0000256" key="6">
    <source>
        <dbReference type="ARBA" id="ARBA00048178"/>
    </source>
</evidence>
<dbReference type="Gene3D" id="3.40.50.300">
    <property type="entry name" value="P-loop containing nucleotide triphosphate hydrolases"/>
    <property type="match status" value="1"/>
</dbReference>
<sequence length="283" mass="30809">MYVMGRPGAGKTGAATLVRHALRGRHPVRLSGDDFVAMHPDYHQLLKDSPRGAGAASRADYRAWMAEAEAYVRRRRGDLVIEMAPGSPEDFLRSAIPAAQTGYRVEVVLLGVRAADSRQGTAHRYPQTLRHGLPGRFISRHGHDRCFTALADVARTAETHPAVDSVLVLRRDHTAIHRSDHAPRGASAGPGRAAAALAAEWQRPYTVRETAGLLSAHRVLRAALPQYLPQYRDELADILALAWPLMPTHLQPPRLPSPAGLVGLTLPAPRAERAADYSVVSRA</sequence>
<name>A0A7U9KQF6_9ACTN</name>
<keyword evidence="3" id="KW-0547">Nucleotide-binding</keyword>
<dbReference type="InterPro" id="IPR027417">
    <property type="entry name" value="P-loop_NTPase"/>
</dbReference>
<dbReference type="InterPro" id="IPR010488">
    <property type="entry name" value="Zeta_toxin_domain"/>
</dbReference>
<keyword evidence="4" id="KW-0067">ATP-binding</keyword>
<evidence type="ECO:0000256" key="1">
    <source>
        <dbReference type="ARBA" id="ARBA00009104"/>
    </source>
</evidence>
<protein>
    <recommendedName>
        <fullName evidence="5">UDP-N-acetylglucosamine kinase</fullName>
        <ecNumber evidence="2">2.7.1.176</ecNumber>
    </recommendedName>
    <alternativeName>
        <fullName evidence="5">UDP-N-acetylglucosamine kinase</fullName>
    </alternativeName>
</protein>
<dbReference type="Pfam" id="PF06414">
    <property type="entry name" value="Zeta_toxin"/>
    <property type="match status" value="1"/>
</dbReference>
<dbReference type="SUPFAM" id="SSF52540">
    <property type="entry name" value="P-loop containing nucleoside triphosphate hydrolases"/>
    <property type="match status" value="1"/>
</dbReference>
<evidence type="ECO:0000313" key="8">
    <source>
        <dbReference type="EMBL" id="GCD32896.1"/>
    </source>
</evidence>
<evidence type="ECO:0000256" key="3">
    <source>
        <dbReference type="ARBA" id="ARBA00022741"/>
    </source>
</evidence>
<reference evidence="8 9" key="1">
    <citation type="submission" date="2018-11" db="EMBL/GenBank/DDBJ databases">
        <title>Whole genome sequence of Streptomyces chrestomyceticus NBRC 13444(T).</title>
        <authorList>
            <person name="Komaki H."/>
            <person name="Tamura T."/>
        </authorList>
    </citation>
    <scope>NUCLEOTIDE SEQUENCE [LARGE SCALE GENOMIC DNA]</scope>
    <source>
        <strain evidence="8 9">NBRC 13444</strain>
    </source>
</reference>
<dbReference type="Proteomes" id="UP000287830">
    <property type="component" value="Unassembled WGS sequence"/>
</dbReference>
<gene>
    <name evidence="8" type="ORF">OEIGOIKO_00614</name>
</gene>
<dbReference type="EC" id="2.7.1.176" evidence="2"/>
<dbReference type="EMBL" id="BHZC01000001">
    <property type="protein sequence ID" value="GCD32896.1"/>
    <property type="molecule type" value="Genomic_DNA"/>
</dbReference>
<proteinExistence type="inferred from homology"/>
<evidence type="ECO:0000259" key="7">
    <source>
        <dbReference type="Pfam" id="PF06414"/>
    </source>
</evidence>
<accession>A0A7U9KQF6</accession>
<comment type="catalytic activity">
    <reaction evidence="6">
        <text>UDP-N-acetyl-alpha-D-glucosamine + ATP = UDP-N-acetyl-alpha-D-glucosamine 3'-phosphate + ADP + H(+)</text>
        <dbReference type="Rhea" id="RHEA:32671"/>
        <dbReference type="ChEBI" id="CHEBI:15378"/>
        <dbReference type="ChEBI" id="CHEBI:30616"/>
        <dbReference type="ChEBI" id="CHEBI:57705"/>
        <dbReference type="ChEBI" id="CHEBI:64353"/>
        <dbReference type="ChEBI" id="CHEBI:456216"/>
        <dbReference type="EC" id="2.7.1.176"/>
    </reaction>
</comment>
<feature type="domain" description="Zeta toxin" evidence="7">
    <location>
        <begin position="3"/>
        <end position="180"/>
    </location>
</feature>
<dbReference type="AlphaFoldDB" id="A0A7U9KQF6"/>
<organism evidence="8 9">
    <name type="scientific">Streptomyces chrestomyceticus JCM 4735</name>
    <dbReference type="NCBI Taxonomy" id="1306181"/>
    <lineage>
        <taxon>Bacteria</taxon>
        <taxon>Bacillati</taxon>
        <taxon>Actinomycetota</taxon>
        <taxon>Actinomycetes</taxon>
        <taxon>Kitasatosporales</taxon>
        <taxon>Streptomycetaceae</taxon>
        <taxon>Streptomyces</taxon>
    </lineage>
</organism>
<comment type="caution">
    <text evidence="8">The sequence shown here is derived from an EMBL/GenBank/DDBJ whole genome shotgun (WGS) entry which is preliminary data.</text>
</comment>
<evidence type="ECO:0000256" key="2">
    <source>
        <dbReference type="ARBA" id="ARBA00011963"/>
    </source>
</evidence>
<dbReference type="GO" id="GO:0005524">
    <property type="term" value="F:ATP binding"/>
    <property type="evidence" value="ECO:0007669"/>
    <property type="project" value="UniProtKB-KW"/>
</dbReference>
<comment type="similarity">
    <text evidence="1">Belongs to the zeta toxin family.</text>
</comment>
<dbReference type="GO" id="GO:0016301">
    <property type="term" value="F:kinase activity"/>
    <property type="evidence" value="ECO:0007669"/>
    <property type="project" value="InterPro"/>
</dbReference>